<dbReference type="AlphaFoldDB" id="A0A8T0IFY3"/>
<sequence length="566" mass="61928">MISCSLPEDEFIINQTPTAYQMNLISLRTLTIEKMNSTVRIQIWTLVVTILIGASMALSDPQISVLSTDSSSPGLGEVSLATQDRKQSAVLHSLQTLAMRIFSFEGGGQDLHWPVLEWNWRLVLAVVLGSVGASLCSAGGVGGGGLFIPLFNLLLGFDAKSAAALSNFMILGGSMANVGWNLRLEHPHHAGHPLVDFDVALLLQPNMLLGISIGVICNIVFPSWFIIFEFIIVLGYITRRSFRSGMLRWRNETILAEEKKGESESSIEAQEQGEVLLEHKSSTFNVLTGCVLEESDVAPPEVLKRLDSKSSRQNLQKALQKEGSDANEPLLGNQKQPSHFPFVKLFMLTVVWLVFFAVQVLRGGKSSPSILNVEPCKRAYWLLTISQVPLAILLTGWAGWHVHHTTTKNSPPELQPEEWDLVGPRAFVIFPSMALLAGFLGGMLGIGGGMIINPLLIEIGMHPQLTAATTAFMVFFSSSLSVVQFWLLGRLPLDFALLFAGICFVSSLIGLRIVQQAISKFGRPSIIVFAVSIVLGVSAILTIIFGGLEVWNQYTRGEYMGFHKPC</sequence>
<feature type="transmembrane region" description="Helical" evidence="6">
    <location>
        <begin position="465"/>
        <end position="489"/>
    </location>
</feature>
<organism evidence="7 8">
    <name type="scientific">Ceratodon purpureus</name>
    <name type="common">Fire moss</name>
    <name type="synonym">Dicranum purpureum</name>
    <dbReference type="NCBI Taxonomy" id="3225"/>
    <lineage>
        <taxon>Eukaryota</taxon>
        <taxon>Viridiplantae</taxon>
        <taxon>Streptophyta</taxon>
        <taxon>Embryophyta</taxon>
        <taxon>Bryophyta</taxon>
        <taxon>Bryophytina</taxon>
        <taxon>Bryopsida</taxon>
        <taxon>Dicranidae</taxon>
        <taxon>Pseudoditrichales</taxon>
        <taxon>Ditrichaceae</taxon>
        <taxon>Ceratodon</taxon>
    </lineage>
</organism>
<feature type="transmembrane region" description="Helical" evidence="6">
    <location>
        <begin position="122"/>
        <end position="155"/>
    </location>
</feature>
<comment type="subcellular location">
    <subcellularLocation>
        <location evidence="1">Membrane</location>
        <topology evidence="1">Multi-pass membrane protein</topology>
    </subcellularLocation>
</comment>
<evidence type="ECO:0000313" key="8">
    <source>
        <dbReference type="Proteomes" id="UP000822688"/>
    </source>
</evidence>
<evidence type="ECO:0000256" key="6">
    <source>
        <dbReference type="SAM" id="Phobius"/>
    </source>
</evidence>
<dbReference type="Pfam" id="PF01925">
    <property type="entry name" value="TauE"/>
    <property type="match status" value="1"/>
</dbReference>
<dbReference type="GO" id="GO:0016567">
    <property type="term" value="P:protein ubiquitination"/>
    <property type="evidence" value="ECO:0007669"/>
    <property type="project" value="TreeGrafter"/>
</dbReference>
<dbReference type="PANTHER" id="PTHR14255">
    <property type="entry name" value="CEREBLON"/>
    <property type="match status" value="1"/>
</dbReference>
<dbReference type="InterPro" id="IPR002781">
    <property type="entry name" value="TM_pro_TauE-like"/>
</dbReference>
<evidence type="ECO:0000256" key="4">
    <source>
        <dbReference type="ARBA" id="ARBA00022989"/>
    </source>
</evidence>
<feature type="transmembrane region" description="Helical" evidence="6">
    <location>
        <begin position="41"/>
        <end position="58"/>
    </location>
</feature>
<evidence type="ECO:0008006" key="9">
    <source>
        <dbReference type="Google" id="ProtNLM"/>
    </source>
</evidence>
<protein>
    <recommendedName>
        <fullName evidence="9">Sulfite exporter TauE/SafE family protein</fullName>
    </recommendedName>
</protein>
<evidence type="ECO:0000256" key="1">
    <source>
        <dbReference type="ARBA" id="ARBA00004141"/>
    </source>
</evidence>
<evidence type="ECO:0000256" key="2">
    <source>
        <dbReference type="ARBA" id="ARBA00009142"/>
    </source>
</evidence>
<evidence type="ECO:0000313" key="7">
    <source>
        <dbReference type="EMBL" id="KAG0581448.1"/>
    </source>
</evidence>
<keyword evidence="5 6" id="KW-0472">Membrane</keyword>
<comment type="similarity">
    <text evidence="2">Belongs to the 4-toluene sulfonate uptake permease (TSUP) (TC 2.A.102) family.</text>
</comment>
<dbReference type="Proteomes" id="UP000822688">
    <property type="component" value="Chromosome 4"/>
</dbReference>
<evidence type="ECO:0000256" key="3">
    <source>
        <dbReference type="ARBA" id="ARBA00022692"/>
    </source>
</evidence>
<evidence type="ECO:0000256" key="5">
    <source>
        <dbReference type="ARBA" id="ARBA00023136"/>
    </source>
</evidence>
<reference evidence="7" key="1">
    <citation type="submission" date="2020-06" db="EMBL/GenBank/DDBJ databases">
        <title>WGS assembly of Ceratodon purpureus strain R40.</title>
        <authorList>
            <person name="Carey S.B."/>
            <person name="Jenkins J."/>
            <person name="Shu S."/>
            <person name="Lovell J.T."/>
            <person name="Sreedasyam A."/>
            <person name="Maumus F."/>
            <person name="Tiley G.P."/>
            <person name="Fernandez-Pozo N."/>
            <person name="Barry K."/>
            <person name="Chen C."/>
            <person name="Wang M."/>
            <person name="Lipzen A."/>
            <person name="Daum C."/>
            <person name="Saski C.A."/>
            <person name="Payton A.C."/>
            <person name="Mcbreen J.C."/>
            <person name="Conrad R.E."/>
            <person name="Kollar L.M."/>
            <person name="Olsson S."/>
            <person name="Huttunen S."/>
            <person name="Landis J.B."/>
            <person name="Wickett N.J."/>
            <person name="Johnson M.G."/>
            <person name="Rensing S.A."/>
            <person name="Grimwood J."/>
            <person name="Schmutz J."/>
            <person name="Mcdaniel S.F."/>
        </authorList>
    </citation>
    <scope>NUCLEOTIDE SEQUENCE</scope>
    <source>
        <strain evidence="7">R40</strain>
    </source>
</reference>
<keyword evidence="3 6" id="KW-0812">Transmembrane</keyword>
<keyword evidence="8" id="KW-1185">Reference proteome</keyword>
<dbReference type="PANTHER" id="PTHR14255:SF3">
    <property type="entry name" value="SULFITE EXPORTER TAUE_SAFE FAMILY PROTEIN 5-RELATED"/>
    <property type="match status" value="1"/>
</dbReference>
<feature type="transmembrane region" description="Helical" evidence="6">
    <location>
        <begin position="162"/>
        <end position="180"/>
    </location>
</feature>
<keyword evidence="4 6" id="KW-1133">Transmembrane helix</keyword>
<feature type="transmembrane region" description="Helical" evidence="6">
    <location>
        <begin position="426"/>
        <end position="453"/>
    </location>
</feature>
<feature type="transmembrane region" description="Helical" evidence="6">
    <location>
        <begin position="207"/>
        <end position="237"/>
    </location>
</feature>
<comment type="caution">
    <text evidence="7">The sequence shown here is derived from an EMBL/GenBank/DDBJ whole genome shotgun (WGS) entry which is preliminary data.</text>
</comment>
<dbReference type="GO" id="GO:0016020">
    <property type="term" value="C:membrane"/>
    <property type="evidence" value="ECO:0007669"/>
    <property type="project" value="UniProtKB-SubCell"/>
</dbReference>
<gene>
    <name evidence="7" type="ORF">KC19_4G252700</name>
</gene>
<dbReference type="EMBL" id="CM026424">
    <property type="protein sequence ID" value="KAG0581448.1"/>
    <property type="molecule type" value="Genomic_DNA"/>
</dbReference>
<feature type="transmembrane region" description="Helical" evidence="6">
    <location>
        <begin position="495"/>
        <end position="514"/>
    </location>
</feature>
<name>A0A8T0IFY3_CERPU</name>
<dbReference type="GO" id="GO:0031464">
    <property type="term" value="C:Cul4A-RING E3 ubiquitin ligase complex"/>
    <property type="evidence" value="ECO:0007669"/>
    <property type="project" value="TreeGrafter"/>
</dbReference>
<feature type="transmembrane region" description="Helical" evidence="6">
    <location>
        <begin position="342"/>
        <end position="361"/>
    </location>
</feature>
<accession>A0A8T0IFY3</accession>
<proteinExistence type="inferred from homology"/>
<feature type="transmembrane region" description="Helical" evidence="6">
    <location>
        <begin position="526"/>
        <end position="548"/>
    </location>
</feature>